<dbReference type="InterPro" id="IPR010994">
    <property type="entry name" value="RuvA_2-like"/>
</dbReference>
<dbReference type="PANTHER" id="PTHR43022:SF1">
    <property type="entry name" value="PROTEIN SMF"/>
    <property type="match status" value="1"/>
</dbReference>
<dbReference type="InterPro" id="IPR041614">
    <property type="entry name" value="DprA_WH"/>
</dbReference>
<dbReference type="NCBIfam" id="TIGR00732">
    <property type="entry name" value="dprA"/>
    <property type="match status" value="1"/>
</dbReference>
<evidence type="ECO:0000256" key="1">
    <source>
        <dbReference type="ARBA" id="ARBA00006525"/>
    </source>
</evidence>
<dbReference type="GO" id="GO:0009294">
    <property type="term" value="P:DNA-mediated transformation"/>
    <property type="evidence" value="ECO:0007669"/>
    <property type="project" value="InterPro"/>
</dbReference>
<feature type="domain" description="Smf/DprA SLOG" evidence="2">
    <location>
        <begin position="84"/>
        <end position="287"/>
    </location>
</feature>
<dbReference type="OrthoDB" id="9785707at2"/>
<accession>A0A1L7I4G5</accession>
<name>A0A1L7I4G5_9FLAO</name>
<dbReference type="Pfam" id="PF17782">
    <property type="entry name" value="WHD_DprA"/>
    <property type="match status" value="1"/>
</dbReference>
<comment type="similarity">
    <text evidence="1">Belongs to the DprA/Smf family.</text>
</comment>
<dbReference type="Gene3D" id="3.40.50.450">
    <property type="match status" value="1"/>
</dbReference>
<dbReference type="Proteomes" id="UP000186230">
    <property type="component" value="Chromosome"/>
</dbReference>
<dbReference type="STRING" id="1229726.GRFL_1329"/>
<evidence type="ECO:0000313" key="5">
    <source>
        <dbReference type="Proteomes" id="UP000186230"/>
    </source>
</evidence>
<evidence type="ECO:0000259" key="2">
    <source>
        <dbReference type="Pfam" id="PF02481"/>
    </source>
</evidence>
<organism evidence="4 5">
    <name type="scientific">Christiangramia flava JLT2011</name>
    <dbReference type="NCBI Taxonomy" id="1229726"/>
    <lineage>
        <taxon>Bacteria</taxon>
        <taxon>Pseudomonadati</taxon>
        <taxon>Bacteroidota</taxon>
        <taxon>Flavobacteriia</taxon>
        <taxon>Flavobacteriales</taxon>
        <taxon>Flavobacteriaceae</taxon>
        <taxon>Christiangramia</taxon>
    </lineage>
</organism>
<keyword evidence="5" id="KW-1185">Reference proteome</keyword>
<dbReference type="PANTHER" id="PTHR43022">
    <property type="entry name" value="PROTEIN SMF"/>
    <property type="match status" value="1"/>
</dbReference>
<dbReference type="EMBL" id="CP016359">
    <property type="protein sequence ID" value="APU68053.1"/>
    <property type="molecule type" value="Genomic_DNA"/>
</dbReference>
<evidence type="ECO:0000313" key="4">
    <source>
        <dbReference type="EMBL" id="APU68053.1"/>
    </source>
</evidence>
<proteinExistence type="inferred from homology"/>
<feature type="domain" description="DprA winged helix" evidence="3">
    <location>
        <begin position="310"/>
        <end position="363"/>
    </location>
</feature>
<dbReference type="RefSeq" id="WP_083643866.1">
    <property type="nucleotide sequence ID" value="NZ_AMRU01000002.1"/>
</dbReference>
<protein>
    <submittedName>
        <fullName evidence="4">Rossmann fold nucleotide-binding protein Smfinvolved in DNA uptake</fullName>
    </submittedName>
</protein>
<dbReference type="AlphaFoldDB" id="A0A1L7I4G5"/>
<dbReference type="InterPro" id="IPR057666">
    <property type="entry name" value="DrpA_SLOG"/>
</dbReference>
<dbReference type="SUPFAM" id="SSF102405">
    <property type="entry name" value="MCP/YpsA-like"/>
    <property type="match status" value="1"/>
</dbReference>
<dbReference type="KEGG" id="gfl:GRFL_1329"/>
<dbReference type="InterPro" id="IPR036388">
    <property type="entry name" value="WH-like_DNA-bd_sf"/>
</dbReference>
<dbReference type="Gene3D" id="1.10.10.10">
    <property type="entry name" value="Winged helix-like DNA-binding domain superfamily/Winged helix DNA-binding domain"/>
    <property type="match status" value="1"/>
</dbReference>
<gene>
    <name evidence="4" type="ORF">GRFL_1329</name>
</gene>
<dbReference type="InterPro" id="IPR003488">
    <property type="entry name" value="DprA"/>
</dbReference>
<sequence length="368" mass="41165">MTPENLLYTLALLHIPQLGDTTARKLIQRCGSAQNIFKEKISTLEKVKGLGKTRLAEIQNAAHIKAAEKELEFIAKNRIQVHDFSSHTYPEKLKHCADAPVLLFSRGTIDLHRKKIISVVGTRQVTPQGAEFCRKLVEEIAIFDPVIVSGYAYGVDITAHRAAFQHRLQTVACLAHGFNQIYPKVHQKYCREMEENGGFFTDFWSTDKFDRNNFLKRNRIIAGLSEATLVIESAEKGGALVTADIAASYDREVFAVPGRPGDTFSTGCNNLIKSQQAHVLTSAADLAYILNWKTTTSEEIKPVQKQLFVQLDSEEQLLYNFLEHAGKSELDQIALNCHLPTFKTASMLLSLELKGIVRPLPGKLFEVI</sequence>
<dbReference type="SUPFAM" id="SSF47781">
    <property type="entry name" value="RuvA domain 2-like"/>
    <property type="match status" value="1"/>
</dbReference>
<dbReference type="Pfam" id="PF02481">
    <property type="entry name" value="DNA_processg_A"/>
    <property type="match status" value="1"/>
</dbReference>
<reference evidence="4 5" key="1">
    <citation type="submission" date="2016-07" db="EMBL/GenBank/DDBJ databases">
        <title>Multi-omics approach to identify versatile polysaccharide utilization systems of a marine flavobacterium Gramella flava.</title>
        <authorList>
            <person name="Tang K."/>
        </authorList>
    </citation>
    <scope>NUCLEOTIDE SEQUENCE [LARGE SCALE GENOMIC DNA]</scope>
    <source>
        <strain evidence="4 5">JLT2011</strain>
    </source>
</reference>
<evidence type="ECO:0000259" key="3">
    <source>
        <dbReference type="Pfam" id="PF17782"/>
    </source>
</evidence>